<dbReference type="EMBL" id="VDEP01000304">
    <property type="protein sequence ID" value="KAA1109754.1"/>
    <property type="molecule type" value="Genomic_DNA"/>
</dbReference>
<evidence type="ECO:0000313" key="1">
    <source>
        <dbReference type="EMBL" id="KAA1109754.1"/>
    </source>
</evidence>
<dbReference type="AlphaFoldDB" id="A0A5B0Q9W6"/>
<reference evidence="1 2" key="1">
    <citation type="submission" date="2019-05" db="EMBL/GenBank/DDBJ databases">
        <title>Emergence of the Ug99 lineage of the wheat stem rust pathogen through somatic hybridization.</title>
        <authorList>
            <person name="Li F."/>
            <person name="Upadhyaya N.M."/>
            <person name="Sperschneider J."/>
            <person name="Matny O."/>
            <person name="Nguyen-Phuc H."/>
            <person name="Mago R."/>
            <person name="Raley C."/>
            <person name="Miller M.E."/>
            <person name="Silverstein K.A.T."/>
            <person name="Henningsen E."/>
            <person name="Hirsch C.D."/>
            <person name="Visser B."/>
            <person name="Pretorius Z.A."/>
            <person name="Steffenson B.J."/>
            <person name="Schwessinger B."/>
            <person name="Dodds P.N."/>
            <person name="Figueroa M."/>
        </authorList>
    </citation>
    <scope>NUCLEOTIDE SEQUENCE [LARGE SCALE GENOMIC DNA]</scope>
    <source>
        <strain evidence="1 2">Ug99</strain>
    </source>
</reference>
<accession>A0A5B0Q9W6</accession>
<dbReference type="Proteomes" id="UP000325313">
    <property type="component" value="Unassembled WGS sequence"/>
</dbReference>
<name>A0A5B0Q9W6_PUCGR</name>
<protein>
    <submittedName>
        <fullName evidence="1">Uncharacterized protein</fullName>
    </submittedName>
</protein>
<evidence type="ECO:0000313" key="2">
    <source>
        <dbReference type="Proteomes" id="UP000325313"/>
    </source>
</evidence>
<sequence length="111" mass="12355">MPLLTPLFSPISSPPRLSTYPPIFSTISPTILLGDLLDDGILKSDLFPHKLAAFLSASDTPASSTVLFFNELLIFFRSEYPILYPQYSLLRFTHIRAKSVAGINSPRFNPL</sequence>
<gene>
    <name evidence="1" type="ORF">PGTUg99_033972</name>
</gene>
<organism evidence="1 2">
    <name type="scientific">Puccinia graminis f. sp. tritici</name>
    <dbReference type="NCBI Taxonomy" id="56615"/>
    <lineage>
        <taxon>Eukaryota</taxon>
        <taxon>Fungi</taxon>
        <taxon>Dikarya</taxon>
        <taxon>Basidiomycota</taxon>
        <taxon>Pucciniomycotina</taxon>
        <taxon>Pucciniomycetes</taxon>
        <taxon>Pucciniales</taxon>
        <taxon>Pucciniaceae</taxon>
        <taxon>Puccinia</taxon>
    </lineage>
</organism>
<proteinExistence type="predicted"/>
<comment type="caution">
    <text evidence="1">The sequence shown here is derived from an EMBL/GenBank/DDBJ whole genome shotgun (WGS) entry which is preliminary data.</text>
</comment>